<keyword evidence="5" id="KW-1185">Reference proteome</keyword>
<organism evidence="4 5">
    <name type="scientific">Salinimicrobium tongyeongense</name>
    <dbReference type="NCBI Taxonomy" id="2809707"/>
    <lineage>
        <taxon>Bacteria</taxon>
        <taxon>Pseudomonadati</taxon>
        <taxon>Bacteroidota</taxon>
        <taxon>Flavobacteriia</taxon>
        <taxon>Flavobacteriales</taxon>
        <taxon>Flavobacteriaceae</taxon>
        <taxon>Salinimicrobium</taxon>
    </lineage>
</organism>
<name>A0ABY6NTI2_9FLAO</name>
<evidence type="ECO:0000313" key="4">
    <source>
        <dbReference type="EMBL" id="UZH56079.1"/>
    </source>
</evidence>
<keyword evidence="2" id="KW-1003">Cell membrane</keyword>
<dbReference type="EMBL" id="CP069620">
    <property type="protein sequence ID" value="UZH56079.1"/>
    <property type="molecule type" value="Genomic_DNA"/>
</dbReference>
<protein>
    <submittedName>
        <fullName evidence="4">SdiA-regulated domain-containing protein</fullName>
    </submittedName>
</protein>
<dbReference type="SUPFAM" id="SSF75011">
    <property type="entry name" value="3-carboxy-cis,cis-mucoante lactonizing enzyme"/>
    <property type="match status" value="1"/>
</dbReference>
<evidence type="ECO:0000256" key="2">
    <source>
        <dbReference type="ARBA" id="ARBA00022475"/>
    </source>
</evidence>
<reference evidence="4" key="1">
    <citation type="submission" date="2021-02" db="EMBL/GenBank/DDBJ databases">
        <title>Salinimicrobium sp. nov. isolated from seawater in Tongyeong, Republic of Korea.</title>
        <authorList>
            <person name="Lee S.-J."/>
        </authorList>
    </citation>
    <scope>NUCLEOTIDE SEQUENCE</scope>
    <source>
        <strain evidence="4">HN-2-9-2</strain>
    </source>
</reference>
<accession>A0ABY6NTI2</accession>
<gene>
    <name evidence="4" type="ORF">JRG66_04210</name>
</gene>
<proteinExistence type="predicted"/>
<comment type="subcellular location">
    <subcellularLocation>
        <location evidence="1">Cell membrane</location>
    </subcellularLocation>
</comment>
<sequence length="283" mass="31814">MKKIIFGILVLAIAGIGYFSFKEKPSENNTKEDYKILQKWDLPEVLNEISGIAWIDEYRVACVQDEDGIIFIYNLNTSEVEGKTSFGDGGDYEGIAVVKNNAYVLRSDGVLFEVDNFTGDKPQVQKHVTETNKFSKINLEGLCADSKNNRLLLAVKEGKDFEEQKGVYTFNLNNKDSDKAPLFMLRLSDPVFKSVKAELKEKFSPGEIGIHPKTGEYYILDGTRPKLLITDKDGVPKELFMFRSKDFGNPEGLTFSPNGDLYISNEAEDAPANILKISLNRKK</sequence>
<dbReference type="Proteomes" id="UP001163981">
    <property type="component" value="Chromosome"/>
</dbReference>
<evidence type="ECO:0000256" key="3">
    <source>
        <dbReference type="ARBA" id="ARBA00023136"/>
    </source>
</evidence>
<evidence type="ECO:0000313" key="5">
    <source>
        <dbReference type="Proteomes" id="UP001163981"/>
    </source>
</evidence>
<evidence type="ECO:0000256" key="1">
    <source>
        <dbReference type="ARBA" id="ARBA00004236"/>
    </source>
</evidence>
<dbReference type="InterPro" id="IPR009722">
    <property type="entry name" value="YjiK/CarP"/>
</dbReference>
<dbReference type="Pfam" id="PF06977">
    <property type="entry name" value="SdiA-regulated"/>
    <property type="match status" value="1"/>
</dbReference>
<dbReference type="RefSeq" id="WP_265164504.1">
    <property type="nucleotide sequence ID" value="NZ_CP069620.1"/>
</dbReference>
<keyword evidence="3" id="KW-0472">Membrane</keyword>